<feature type="compositionally biased region" description="Low complexity" evidence="5">
    <location>
        <begin position="1"/>
        <end position="24"/>
    </location>
</feature>
<sequence>MSSPSSMSTSLNSLHLHPSSSTTTMPQRRRTVVPFPIADDPDESTGGRTELYWTPAELPADHFLAQRPAGSNLTQPESQNSPDHDSWQRRARPDTSSLAAADYDVSVATGFLPPDEPVQRLQLGVEWQRFERLLEMAQKEVSRLVGGGVGRLSESWRRHLRELPQPPIHELTSLPLLRRAHVVLTYLAHFYTHAVYPYDTHVPATVSVPLVEISESLGLPPILTYADTVLWNWHLLDRSRGIQADNIVITTTFTSSDSEKAFFFLSILCELHGPIILRSMSSTLDEAFFADRTALVRIAGHLDNIASALDELALLLHDSTRGAFGPAPVRASISAPVFYWEIRPWFNGGRWMYESVGEREYGGPSAGQSSLVHAVDLFLGIDHSPRPASTTSTASVPASLGPEPSTTLPTPVAQAKGLSDDTFMMRMSTYMPGHHRAFLAHLASLYQPTEVSEAGIAEKLPSVRDLVIRHPQQLQESYDRAVLSMKKFRDEHMKLATVYIVAQAKKEPGRQTVFWQEWEDKRIEKERLRQEEARGRRDVLKGTGGTDLIVFLKMCRERTKEALLG</sequence>
<keyword evidence="8" id="KW-1185">Reference proteome</keyword>
<dbReference type="GO" id="GO:0019441">
    <property type="term" value="P:L-tryptophan catabolic process to kynurenine"/>
    <property type="evidence" value="ECO:0007669"/>
    <property type="project" value="InterPro"/>
</dbReference>
<proteinExistence type="inferred from homology"/>
<dbReference type="Pfam" id="PF01231">
    <property type="entry name" value="IDO"/>
    <property type="match status" value="1"/>
</dbReference>
<evidence type="ECO:0000313" key="6">
    <source>
        <dbReference type="EMBL" id="KDE04431.1"/>
    </source>
</evidence>
<dbReference type="OMA" id="SNKIMEP"/>
<evidence type="ECO:0000256" key="4">
    <source>
        <dbReference type="PIRSR" id="PIRSR600898-1"/>
    </source>
</evidence>
<dbReference type="GO" id="GO:0005737">
    <property type="term" value="C:cytoplasm"/>
    <property type="evidence" value="ECO:0007669"/>
    <property type="project" value="TreeGrafter"/>
</dbReference>
<dbReference type="SUPFAM" id="SSF140959">
    <property type="entry name" value="Indolic compounds 2,3-dioxygenase-like"/>
    <property type="match status" value="1"/>
</dbReference>
<feature type="region of interest" description="Disordered" evidence="5">
    <location>
        <begin position="1"/>
        <end position="50"/>
    </location>
</feature>
<reference evidence="6" key="2">
    <citation type="submission" date="2010-11" db="EMBL/GenBank/DDBJ databases">
        <authorList>
            <consortium name="The Broad Institute Genome Sequencing Platform"/>
            <person name="Earl A."/>
            <person name="Ward D."/>
            <person name="Feldgarden M."/>
            <person name="Gevers D."/>
            <person name="Butler R."/>
            <person name="Young S.K."/>
            <person name="Zeng Q."/>
            <person name="Gargeya S."/>
            <person name="Fitzgerald M."/>
            <person name="Haas B."/>
            <person name="Abouelleil A."/>
            <person name="Alvarado L."/>
            <person name="Arachchi H.M."/>
            <person name="Berlin A."/>
            <person name="Brown A."/>
            <person name="Chapman S.B."/>
            <person name="Chen Z."/>
            <person name="Dunbar C."/>
            <person name="Freedman E."/>
            <person name="Gearin G."/>
            <person name="Gellesch M."/>
            <person name="Goldberg J."/>
            <person name="Griggs A."/>
            <person name="Gujja S."/>
            <person name="Heilman E."/>
            <person name="Heiman D."/>
            <person name="Howarth C."/>
            <person name="Larson L."/>
            <person name="Lui A."/>
            <person name="MacDonald P.J.P."/>
            <person name="Mehta T."/>
            <person name="Montmayeur A."/>
            <person name="Murphy C."/>
            <person name="Neiman D."/>
            <person name="Pearson M."/>
            <person name="Priest M."/>
            <person name="Roberts A."/>
            <person name="Saif S."/>
            <person name="Shea T."/>
            <person name="Shenoy N."/>
            <person name="Sisk P."/>
            <person name="Stolte C."/>
            <person name="Sykes S."/>
            <person name="White J."/>
            <person name="Yandava C."/>
            <person name="Wortman J."/>
            <person name="Nusbaum C."/>
            <person name="Birren B."/>
        </authorList>
    </citation>
    <scope>NUCLEOTIDE SEQUENCE</scope>
    <source>
        <strain evidence="6">P1A1 Lamole</strain>
    </source>
</reference>
<feature type="compositionally biased region" description="Low complexity" evidence="5">
    <location>
        <begin position="386"/>
        <end position="399"/>
    </location>
</feature>
<dbReference type="PANTHER" id="PTHR28657">
    <property type="entry name" value="INDOLEAMINE 2,3-DIOXYGENASE"/>
    <property type="match status" value="1"/>
</dbReference>
<dbReference type="InterPro" id="IPR000898">
    <property type="entry name" value="Indolamine_dOase"/>
</dbReference>
<evidence type="ECO:0000256" key="2">
    <source>
        <dbReference type="ARBA" id="ARBA00022723"/>
    </source>
</evidence>
<dbReference type="EMBL" id="GL541707">
    <property type="protein sequence ID" value="KDE04431.1"/>
    <property type="molecule type" value="Genomic_DNA"/>
</dbReference>
<feature type="compositionally biased region" description="Polar residues" evidence="5">
    <location>
        <begin position="70"/>
        <end position="81"/>
    </location>
</feature>
<feature type="compositionally biased region" description="Basic and acidic residues" evidence="5">
    <location>
        <begin position="82"/>
        <end position="93"/>
    </location>
</feature>
<dbReference type="Gene3D" id="1.20.58.480">
    <property type="match status" value="1"/>
</dbReference>
<reference evidence="7" key="4">
    <citation type="submission" date="2015-06" db="UniProtKB">
        <authorList>
            <consortium name="EnsemblFungi"/>
        </authorList>
    </citation>
    <scope>IDENTIFICATION</scope>
</reference>
<evidence type="ECO:0000256" key="5">
    <source>
        <dbReference type="SAM" id="MobiDB-lite"/>
    </source>
</evidence>
<reference evidence="8" key="1">
    <citation type="submission" date="2010-11" db="EMBL/GenBank/DDBJ databases">
        <title>The genome sequence of Microbotryum violaceum strain p1A1 Lamole.</title>
        <authorList>
            <person name="Cuomo C."/>
            <person name="Perlin M."/>
            <person name="Young S.K."/>
            <person name="Zeng Q."/>
            <person name="Gargeya S."/>
            <person name="Alvarado L."/>
            <person name="Berlin A."/>
            <person name="Chapman S.B."/>
            <person name="Chen Z."/>
            <person name="Freedman E."/>
            <person name="Gellesch M."/>
            <person name="Goldberg J."/>
            <person name="Griggs A."/>
            <person name="Gujja S."/>
            <person name="Heilman E."/>
            <person name="Heiman D."/>
            <person name="Howarth C."/>
            <person name="Mehta T."/>
            <person name="Neiman D."/>
            <person name="Pearson M."/>
            <person name="Roberts A."/>
            <person name="Saif S."/>
            <person name="Shea T."/>
            <person name="Shenoy N."/>
            <person name="Sisk P."/>
            <person name="Stolte C."/>
            <person name="Sykes S."/>
            <person name="White J."/>
            <person name="Yandava C."/>
            <person name="Haas B."/>
            <person name="Nusbaum C."/>
            <person name="Birren B."/>
        </authorList>
    </citation>
    <scope>NUCLEOTIDE SEQUENCE [LARGE SCALE GENOMIC DNA]</scope>
    <source>
        <strain evidence="8">p1A1 Lamole</strain>
    </source>
</reference>
<dbReference type="STRING" id="683840.U5HDD0"/>
<dbReference type="HOGENOM" id="CLU_010089_2_0_1"/>
<dbReference type="GO" id="GO:0020037">
    <property type="term" value="F:heme binding"/>
    <property type="evidence" value="ECO:0007669"/>
    <property type="project" value="InterPro"/>
</dbReference>
<feature type="region of interest" description="Disordered" evidence="5">
    <location>
        <begin position="386"/>
        <end position="413"/>
    </location>
</feature>
<protein>
    <recommendedName>
        <fullName evidence="9">Indoleamine 2,3-dioxygenase</fullName>
    </recommendedName>
</protein>
<feature type="binding site" description="proximal binding residue" evidence="4">
    <location>
        <position position="492"/>
    </location>
    <ligand>
        <name>heme b</name>
        <dbReference type="ChEBI" id="CHEBI:60344"/>
    </ligand>
    <ligandPart>
        <name>Fe</name>
        <dbReference type="ChEBI" id="CHEBI:18248"/>
    </ligandPart>
</feature>
<dbReference type="EnsemblFungi" id="MVLG_05146T0">
    <property type="protein sequence ID" value="MVLG_05146T0"/>
    <property type="gene ID" value="MVLG_05146"/>
</dbReference>
<accession>U5HDD0</accession>
<name>U5HDD0_USTV1</name>
<evidence type="ECO:0000256" key="3">
    <source>
        <dbReference type="ARBA" id="ARBA00023004"/>
    </source>
</evidence>
<evidence type="ECO:0008006" key="9">
    <source>
        <dbReference type="Google" id="ProtNLM"/>
    </source>
</evidence>
<dbReference type="InParanoid" id="U5HDD0"/>
<evidence type="ECO:0000313" key="8">
    <source>
        <dbReference type="Proteomes" id="UP000017200"/>
    </source>
</evidence>
<evidence type="ECO:0000313" key="7">
    <source>
        <dbReference type="EnsemblFungi" id="MVLG_05146T0"/>
    </source>
</evidence>
<dbReference type="PANTHER" id="PTHR28657:SF5">
    <property type="entry name" value="INDOLEAMINE 2,3-DIOXYGENASE"/>
    <property type="match status" value="1"/>
</dbReference>
<keyword evidence="2 4" id="KW-0479">Metal-binding</keyword>
<dbReference type="EMBL" id="AEIJ01000513">
    <property type="status" value="NOT_ANNOTATED_CDS"/>
    <property type="molecule type" value="Genomic_DNA"/>
</dbReference>
<reference evidence="6 8" key="3">
    <citation type="journal article" date="2015" name="BMC Genomics">
        <title>Sex and parasites: genomic and transcriptomic analysis of Microbotryum lychnidis-dioicae, the biotrophic and plant-castrating anther smut fungus.</title>
        <authorList>
            <person name="Perlin M.H."/>
            <person name="Amselem J."/>
            <person name="Fontanillas E."/>
            <person name="Toh S.S."/>
            <person name="Chen Z."/>
            <person name="Goldberg J."/>
            <person name="Duplessis S."/>
            <person name="Henrissat B."/>
            <person name="Young S."/>
            <person name="Zeng Q."/>
            <person name="Aguileta G."/>
            <person name="Petit E."/>
            <person name="Badouin H."/>
            <person name="Andrews J."/>
            <person name="Razeeq D."/>
            <person name="Gabaldon T."/>
            <person name="Quesneville H."/>
            <person name="Giraud T."/>
            <person name="Hood M.E."/>
            <person name="Schultz D.J."/>
            <person name="Cuomo C.A."/>
        </authorList>
    </citation>
    <scope>NUCLEOTIDE SEQUENCE [LARGE SCALE GENOMIC DNA]</scope>
    <source>
        <strain evidence="8">p1A1 Lamole</strain>
        <strain evidence="6">P1A1 Lamole</strain>
    </source>
</reference>
<gene>
    <name evidence="6" type="ORF">MVLG_05146</name>
</gene>
<dbReference type="OrthoDB" id="540174at2759"/>
<dbReference type="AlphaFoldDB" id="U5HDD0"/>
<keyword evidence="4" id="KW-0349">Heme</keyword>
<comment type="similarity">
    <text evidence="1">Belongs to the indoleamine 2,3-dioxygenase family.</text>
</comment>
<evidence type="ECO:0000256" key="1">
    <source>
        <dbReference type="ARBA" id="ARBA00007119"/>
    </source>
</evidence>
<dbReference type="GO" id="GO:0034354">
    <property type="term" value="P:'de novo' NAD+ biosynthetic process from L-tryptophan"/>
    <property type="evidence" value="ECO:0007669"/>
    <property type="project" value="TreeGrafter"/>
</dbReference>
<dbReference type="GO" id="GO:0033754">
    <property type="term" value="F:indoleamine 2,3-dioxygenase activity"/>
    <property type="evidence" value="ECO:0007669"/>
    <property type="project" value="TreeGrafter"/>
</dbReference>
<dbReference type="GO" id="GO:0046872">
    <property type="term" value="F:metal ion binding"/>
    <property type="evidence" value="ECO:0007669"/>
    <property type="project" value="UniProtKB-KW"/>
</dbReference>
<organism evidence="6">
    <name type="scientific">Microbotryum lychnidis-dioicae (strain p1A1 Lamole / MvSl-1064)</name>
    <name type="common">Anther smut fungus</name>
    <dbReference type="NCBI Taxonomy" id="683840"/>
    <lineage>
        <taxon>Eukaryota</taxon>
        <taxon>Fungi</taxon>
        <taxon>Dikarya</taxon>
        <taxon>Basidiomycota</taxon>
        <taxon>Pucciniomycotina</taxon>
        <taxon>Microbotryomycetes</taxon>
        <taxon>Microbotryales</taxon>
        <taxon>Microbotryaceae</taxon>
        <taxon>Microbotryum</taxon>
    </lineage>
</organism>
<dbReference type="InterPro" id="IPR037217">
    <property type="entry name" value="Trp/Indoleamine_2_3_dOase-like"/>
</dbReference>
<dbReference type="Proteomes" id="UP000017200">
    <property type="component" value="Unassembled WGS sequence"/>
</dbReference>
<keyword evidence="3 4" id="KW-0408">Iron</keyword>
<feature type="region of interest" description="Disordered" evidence="5">
    <location>
        <begin position="70"/>
        <end position="95"/>
    </location>
</feature>